<dbReference type="SUPFAM" id="SSF103481">
    <property type="entry name" value="Multidrug resistance efflux transporter EmrE"/>
    <property type="match status" value="1"/>
</dbReference>
<keyword evidence="10" id="KW-1185">Reference proteome</keyword>
<proteinExistence type="inferred from homology"/>
<keyword evidence="3 7" id="KW-0812">Transmembrane</keyword>
<dbReference type="Proteomes" id="UP001500886">
    <property type="component" value="Unassembled WGS sequence"/>
</dbReference>
<dbReference type="EMBL" id="BAAASL010000004">
    <property type="protein sequence ID" value="GAA2711206.1"/>
    <property type="molecule type" value="Genomic_DNA"/>
</dbReference>
<comment type="subcellular location">
    <subcellularLocation>
        <location evidence="1">Membrane</location>
        <topology evidence="1">Multi-pass membrane protein</topology>
    </subcellularLocation>
</comment>
<evidence type="ECO:0000256" key="4">
    <source>
        <dbReference type="ARBA" id="ARBA00022989"/>
    </source>
</evidence>
<feature type="transmembrane region" description="Helical" evidence="7">
    <location>
        <begin position="226"/>
        <end position="245"/>
    </location>
</feature>
<evidence type="ECO:0000256" key="6">
    <source>
        <dbReference type="SAM" id="MobiDB-lite"/>
    </source>
</evidence>
<gene>
    <name evidence="9" type="ORF">GCM10010315_12490</name>
</gene>
<evidence type="ECO:0000313" key="10">
    <source>
        <dbReference type="Proteomes" id="UP001500886"/>
    </source>
</evidence>
<sequence length="331" mass="33223">MVSDGPQQGGGLAVPALSALMVLLLAAGWLLSGRLVSDAPPLAVAAGRTAASFATLVVVAALRPRAWADVRTGSRRVGAVAVLAFLGFFAYYTGTLLGIGRIGASRVGLIVSLLPCLTFLIGITAFRERSSLRKALGTVVAVAAALGYAAADGHASKTVNAAGSSLLTGALFALGGTFAYAVYGYVYRHRMADVSPLAALPAVTGAGTLMLGTAAALFVPLGAVSWADWGGIALLGAVLTAPVFLISHQLILLKGPLYTSALALVVPFLVRLGEWALGWAGAPGPLPVALICLCSAGVWLTVGGKAPAPSPARAPAGAHGKDAALHEQGTS</sequence>
<protein>
    <recommendedName>
        <fullName evidence="8">EamA domain-containing protein</fullName>
    </recommendedName>
</protein>
<keyword evidence="5 7" id="KW-0472">Membrane</keyword>
<evidence type="ECO:0000313" key="9">
    <source>
        <dbReference type="EMBL" id="GAA2711206.1"/>
    </source>
</evidence>
<evidence type="ECO:0000256" key="2">
    <source>
        <dbReference type="ARBA" id="ARBA00007362"/>
    </source>
</evidence>
<reference evidence="10" key="1">
    <citation type="journal article" date="2019" name="Int. J. Syst. Evol. Microbiol.">
        <title>The Global Catalogue of Microorganisms (GCM) 10K type strain sequencing project: providing services to taxonomists for standard genome sequencing and annotation.</title>
        <authorList>
            <consortium name="The Broad Institute Genomics Platform"/>
            <consortium name="The Broad Institute Genome Sequencing Center for Infectious Disease"/>
            <person name="Wu L."/>
            <person name="Ma J."/>
        </authorList>
    </citation>
    <scope>NUCLEOTIDE SEQUENCE [LARGE SCALE GENOMIC DNA]</scope>
    <source>
        <strain evidence="10">JCM 4542</strain>
    </source>
</reference>
<feature type="transmembrane region" description="Helical" evidence="7">
    <location>
        <begin position="257"/>
        <end position="278"/>
    </location>
</feature>
<comment type="similarity">
    <text evidence="2">Belongs to the EamA transporter family.</text>
</comment>
<comment type="caution">
    <text evidence="9">The sequence shown here is derived from an EMBL/GenBank/DDBJ whole genome shotgun (WGS) entry which is preliminary data.</text>
</comment>
<dbReference type="InterPro" id="IPR000620">
    <property type="entry name" value="EamA_dom"/>
</dbReference>
<evidence type="ECO:0000256" key="3">
    <source>
        <dbReference type="ARBA" id="ARBA00022692"/>
    </source>
</evidence>
<dbReference type="Pfam" id="PF00892">
    <property type="entry name" value="EamA"/>
    <property type="match status" value="1"/>
</dbReference>
<evidence type="ECO:0000256" key="5">
    <source>
        <dbReference type="ARBA" id="ARBA00023136"/>
    </source>
</evidence>
<feature type="transmembrane region" description="Helical" evidence="7">
    <location>
        <begin position="104"/>
        <end position="123"/>
    </location>
</feature>
<dbReference type="InterPro" id="IPR050638">
    <property type="entry name" value="AA-Vitamin_Transporters"/>
</dbReference>
<feature type="transmembrane region" description="Helical" evidence="7">
    <location>
        <begin position="198"/>
        <end position="220"/>
    </location>
</feature>
<evidence type="ECO:0000256" key="7">
    <source>
        <dbReference type="SAM" id="Phobius"/>
    </source>
</evidence>
<dbReference type="PANTHER" id="PTHR32322:SF2">
    <property type="entry name" value="EAMA DOMAIN-CONTAINING PROTEIN"/>
    <property type="match status" value="1"/>
</dbReference>
<feature type="transmembrane region" description="Helical" evidence="7">
    <location>
        <begin position="135"/>
        <end position="151"/>
    </location>
</feature>
<feature type="transmembrane region" description="Helical" evidence="7">
    <location>
        <begin position="284"/>
        <end position="303"/>
    </location>
</feature>
<feature type="transmembrane region" description="Helical" evidence="7">
    <location>
        <begin position="12"/>
        <end position="31"/>
    </location>
</feature>
<name>A0ABP6G5F5_9ACTN</name>
<dbReference type="InterPro" id="IPR037185">
    <property type="entry name" value="EmrE-like"/>
</dbReference>
<organism evidence="9 10">
    <name type="scientific">Streptomyces luteosporeus</name>
    <dbReference type="NCBI Taxonomy" id="173856"/>
    <lineage>
        <taxon>Bacteria</taxon>
        <taxon>Bacillati</taxon>
        <taxon>Actinomycetota</taxon>
        <taxon>Actinomycetes</taxon>
        <taxon>Kitasatosporales</taxon>
        <taxon>Streptomycetaceae</taxon>
        <taxon>Streptomyces</taxon>
    </lineage>
</organism>
<feature type="region of interest" description="Disordered" evidence="6">
    <location>
        <begin position="311"/>
        <end position="331"/>
    </location>
</feature>
<feature type="transmembrane region" description="Helical" evidence="7">
    <location>
        <begin position="163"/>
        <end position="186"/>
    </location>
</feature>
<accession>A0ABP6G5F5</accession>
<keyword evidence="4 7" id="KW-1133">Transmembrane helix</keyword>
<feature type="transmembrane region" description="Helical" evidence="7">
    <location>
        <begin position="43"/>
        <end position="62"/>
    </location>
</feature>
<feature type="transmembrane region" description="Helical" evidence="7">
    <location>
        <begin position="74"/>
        <end position="92"/>
    </location>
</feature>
<evidence type="ECO:0000256" key="1">
    <source>
        <dbReference type="ARBA" id="ARBA00004141"/>
    </source>
</evidence>
<feature type="domain" description="EamA" evidence="8">
    <location>
        <begin position="19"/>
        <end position="146"/>
    </location>
</feature>
<dbReference type="PANTHER" id="PTHR32322">
    <property type="entry name" value="INNER MEMBRANE TRANSPORTER"/>
    <property type="match status" value="1"/>
</dbReference>
<evidence type="ECO:0000259" key="8">
    <source>
        <dbReference type="Pfam" id="PF00892"/>
    </source>
</evidence>